<comment type="caution">
    <text evidence="7">The sequence shown here is derived from an EMBL/GenBank/DDBJ whole genome shotgun (WGS) entry which is preliminary data.</text>
</comment>
<gene>
    <name evidence="7" type="ORF">ACFOD6_17875</name>
</gene>
<keyword evidence="2" id="KW-0489">Methyltransferase</keyword>
<dbReference type="InterPro" id="IPR050336">
    <property type="entry name" value="Chromosome_partition/occlusion"/>
</dbReference>
<dbReference type="InterPro" id="IPR002052">
    <property type="entry name" value="DNA_methylase_N6_adenine_CS"/>
</dbReference>
<reference evidence="8" key="1">
    <citation type="journal article" date="2019" name="Int. J. Syst. Evol. Microbiol.">
        <title>The Global Catalogue of Microorganisms (GCM) 10K type strain sequencing project: providing services to taxonomists for standard genome sequencing and annotation.</title>
        <authorList>
            <consortium name="The Broad Institute Genomics Platform"/>
            <consortium name="The Broad Institute Genome Sequencing Center for Infectious Disease"/>
            <person name="Wu L."/>
            <person name="Ma J."/>
        </authorList>
    </citation>
    <scope>NUCLEOTIDE SEQUENCE [LARGE SCALE GENOMIC DNA]</scope>
    <source>
        <strain evidence="8">KCTC 62102</strain>
    </source>
</reference>
<dbReference type="Gene3D" id="3.90.1530.10">
    <property type="entry name" value="Conserved hypothetical protein from pyrococcus furiosus pfu- 392566-001, ParB domain"/>
    <property type="match status" value="1"/>
</dbReference>
<dbReference type="EC" id="2.1.1.-" evidence="5"/>
<dbReference type="PRINTS" id="PR00508">
    <property type="entry name" value="S21N4MTFRASE"/>
</dbReference>
<evidence type="ECO:0000313" key="8">
    <source>
        <dbReference type="Proteomes" id="UP001595445"/>
    </source>
</evidence>
<protein>
    <recommendedName>
        <fullName evidence="5">Methyltransferase</fullName>
        <ecNumber evidence="5">2.1.1.-</ecNumber>
    </recommendedName>
</protein>
<evidence type="ECO:0000256" key="5">
    <source>
        <dbReference type="RuleBase" id="RU362026"/>
    </source>
</evidence>
<comment type="similarity">
    <text evidence="1 5">Belongs to the N(4)/N(6)-methyltransferase family.</text>
</comment>
<evidence type="ECO:0000256" key="3">
    <source>
        <dbReference type="ARBA" id="ARBA00022679"/>
    </source>
</evidence>
<feature type="domain" description="ParB-like N-terminal" evidence="6">
    <location>
        <begin position="7"/>
        <end position="93"/>
    </location>
</feature>
<dbReference type="PANTHER" id="PTHR33375">
    <property type="entry name" value="CHROMOSOME-PARTITIONING PROTEIN PARB-RELATED"/>
    <property type="match status" value="1"/>
</dbReference>
<dbReference type="SUPFAM" id="SSF110849">
    <property type="entry name" value="ParB/Sulfiredoxin"/>
    <property type="match status" value="1"/>
</dbReference>
<dbReference type="SUPFAM" id="SSF53335">
    <property type="entry name" value="S-adenosyl-L-methionine-dependent methyltransferases"/>
    <property type="match status" value="1"/>
</dbReference>
<evidence type="ECO:0000256" key="2">
    <source>
        <dbReference type="ARBA" id="ARBA00022603"/>
    </source>
</evidence>
<dbReference type="Pfam" id="PF01555">
    <property type="entry name" value="N6_N4_Mtase"/>
    <property type="match status" value="1"/>
</dbReference>
<dbReference type="InterPro" id="IPR029063">
    <property type="entry name" value="SAM-dependent_MTases_sf"/>
</dbReference>
<dbReference type="PIRSF" id="PIRSF036758">
    <property type="entry name" value="Aden_M_ParB"/>
    <property type="match status" value="1"/>
</dbReference>
<dbReference type="PROSITE" id="PS00092">
    <property type="entry name" value="N6_MTASE"/>
    <property type="match status" value="1"/>
</dbReference>
<evidence type="ECO:0000256" key="1">
    <source>
        <dbReference type="ARBA" id="ARBA00006594"/>
    </source>
</evidence>
<dbReference type="InterPro" id="IPR015840">
    <property type="entry name" value="DNA_MeTrfase_ParB"/>
</dbReference>
<keyword evidence="8" id="KW-1185">Reference proteome</keyword>
<dbReference type="InterPro" id="IPR002941">
    <property type="entry name" value="DNA_methylase_N4/N6"/>
</dbReference>
<dbReference type="Proteomes" id="UP001595445">
    <property type="component" value="Unassembled WGS sequence"/>
</dbReference>
<name>A0ABV7E0U3_9RHOB</name>
<proteinExistence type="inferred from homology"/>
<dbReference type="InterPro" id="IPR003115">
    <property type="entry name" value="ParB_N"/>
</dbReference>
<dbReference type="InterPro" id="IPR001091">
    <property type="entry name" value="RM_Methyltransferase"/>
</dbReference>
<dbReference type="SMART" id="SM00470">
    <property type="entry name" value="ParB"/>
    <property type="match status" value="1"/>
</dbReference>
<keyword evidence="3" id="KW-0808">Transferase</keyword>
<dbReference type="EMBL" id="JBHRSM010000039">
    <property type="protein sequence ID" value="MFC3087914.1"/>
    <property type="molecule type" value="Genomic_DNA"/>
</dbReference>
<dbReference type="CDD" id="cd16403">
    <property type="entry name" value="ParB_N_like_MT"/>
    <property type="match status" value="1"/>
</dbReference>
<dbReference type="PANTHER" id="PTHR33375:SF1">
    <property type="entry name" value="CHROMOSOME-PARTITIONING PROTEIN PARB-RELATED"/>
    <property type="match status" value="1"/>
</dbReference>
<sequence>MERLELRYRRIPDLHPRAGNPRTHSKKQLDQIAASITRFGFTNPVLVDDSDGIVAGHGRVEAARRLGMTEVPTLRLGDMSEADIRAYVIADNRLAENAGWDKQLLGIEFKYLAELDFDFDLTITGFELPEIDALIDTASPDAAAPDPADDLPGITSGPAVTRPGDIWQLGRHRLICGDALEGATYAALMGEEKAGMVFTDPPYNVPIDGHVSGLGRVRHREFAMASGEMSPEAFTKFLFTVFGHLAGASVDGSIHFHCMDWRHQQEILAAGNASYTELKNLCVWAKTNGGMGSLYRSAHELVFVFKSGRAPHVNNVELGKNERYRTNVWTYAGANSFGGSRDADLSMHPTVKPVALVHDAILDCSRRGGIVLDAFAGSGTTLVAAHRAGRRGYGIEIDPLYCDVIIRRLRACAGLEATLAGRSFDQVAAERAASNQEDAA</sequence>
<evidence type="ECO:0000313" key="7">
    <source>
        <dbReference type="EMBL" id="MFC3087914.1"/>
    </source>
</evidence>
<evidence type="ECO:0000259" key="6">
    <source>
        <dbReference type="SMART" id="SM00470"/>
    </source>
</evidence>
<accession>A0ABV7E0U3</accession>
<evidence type="ECO:0000256" key="4">
    <source>
        <dbReference type="ARBA" id="ARBA00047942"/>
    </source>
</evidence>
<comment type="catalytic activity">
    <reaction evidence="4">
        <text>a 2'-deoxyadenosine in DNA + S-adenosyl-L-methionine = an N(6)-methyl-2'-deoxyadenosine in DNA + S-adenosyl-L-homocysteine + H(+)</text>
        <dbReference type="Rhea" id="RHEA:15197"/>
        <dbReference type="Rhea" id="RHEA-COMP:12418"/>
        <dbReference type="Rhea" id="RHEA-COMP:12419"/>
        <dbReference type="ChEBI" id="CHEBI:15378"/>
        <dbReference type="ChEBI" id="CHEBI:57856"/>
        <dbReference type="ChEBI" id="CHEBI:59789"/>
        <dbReference type="ChEBI" id="CHEBI:90615"/>
        <dbReference type="ChEBI" id="CHEBI:90616"/>
        <dbReference type="EC" id="2.1.1.72"/>
    </reaction>
</comment>
<dbReference type="Gene3D" id="3.40.50.150">
    <property type="entry name" value="Vaccinia Virus protein VP39"/>
    <property type="match status" value="1"/>
</dbReference>
<organism evidence="7 8">
    <name type="scientific">Tabrizicola soli</name>
    <dbReference type="NCBI Taxonomy" id="2185115"/>
    <lineage>
        <taxon>Bacteria</taxon>
        <taxon>Pseudomonadati</taxon>
        <taxon>Pseudomonadota</taxon>
        <taxon>Alphaproteobacteria</taxon>
        <taxon>Rhodobacterales</taxon>
        <taxon>Paracoccaceae</taxon>
        <taxon>Tabrizicola</taxon>
    </lineage>
</organism>
<dbReference type="InterPro" id="IPR036086">
    <property type="entry name" value="ParB/Sulfiredoxin_sf"/>
</dbReference>
<dbReference type="RefSeq" id="WP_197647783.1">
    <property type="nucleotide sequence ID" value="NZ_JAEACP010000044.1"/>
</dbReference>
<dbReference type="Pfam" id="PF02195">
    <property type="entry name" value="ParB_N"/>
    <property type="match status" value="1"/>
</dbReference>